<dbReference type="GeneID" id="119734358"/>
<feature type="region of interest" description="Disordered" evidence="1">
    <location>
        <begin position="157"/>
        <end position="220"/>
    </location>
</feature>
<proteinExistence type="predicted"/>
<dbReference type="EnsemblMetazoa" id="XM_038207846.1">
    <property type="protein sequence ID" value="XP_038063774.1"/>
    <property type="gene ID" value="LOC119734358"/>
</dbReference>
<evidence type="ECO:0000313" key="3">
    <source>
        <dbReference type="Proteomes" id="UP000887568"/>
    </source>
</evidence>
<dbReference type="InterPro" id="IPR027818">
    <property type="entry name" value="SPACA9"/>
</dbReference>
<dbReference type="AlphaFoldDB" id="A0A914AK35"/>
<dbReference type="GO" id="GO:0001669">
    <property type="term" value="C:acrosomal vesicle"/>
    <property type="evidence" value="ECO:0007669"/>
    <property type="project" value="TreeGrafter"/>
</dbReference>
<dbReference type="EnsemblMetazoa" id="XM_038207845.1">
    <property type="protein sequence ID" value="XP_038063773.1"/>
    <property type="gene ID" value="LOC119734358"/>
</dbReference>
<evidence type="ECO:0000256" key="1">
    <source>
        <dbReference type="SAM" id="MobiDB-lite"/>
    </source>
</evidence>
<dbReference type="RefSeq" id="XP_038063773.1">
    <property type="nucleotide sequence ID" value="XM_038207845.1"/>
</dbReference>
<accession>A0A914AK35</accession>
<organism evidence="2 3">
    <name type="scientific">Patiria miniata</name>
    <name type="common">Bat star</name>
    <name type="synonym">Asterina miniata</name>
    <dbReference type="NCBI Taxonomy" id="46514"/>
    <lineage>
        <taxon>Eukaryota</taxon>
        <taxon>Metazoa</taxon>
        <taxon>Echinodermata</taxon>
        <taxon>Eleutherozoa</taxon>
        <taxon>Asterozoa</taxon>
        <taxon>Asteroidea</taxon>
        <taxon>Valvatacea</taxon>
        <taxon>Valvatida</taxon>
        <taxon>Asterinidae</taxon>
        <taxon>Patiria</taxon>
    </lineage>
</organism>
<dbReference type="OMA" id="GPANQAM"/>
<dbReference type="PANTHER" id="PTHR32455:SF1">
    <property type="entry name" value="SPERM ACROSOME-ASSOCIATED PROTEIN 9"/>
    <property type="match status" value="1"/>
</dbReference>
<dbReference type="Proteomes" id="UP000887568">
    <property type="component" value="Unplaced"/>
</dbReference>
<sequence>MDGVKYDISRLRERYKTLQQQQFTFVAALEHSRSDAFEKTKPVRTITQIKQMYERSKNATDRRALRQWLDLLNDLGNILRSTENVAGSGAKEGSIGRALDRWKVLLSPNHDLSDLRAKYPHQEVNHLSCAEARVLFGGVVSLVPLIFDQAHRVMSEMSKRAKESRPTEAGETKVDRGILKDTHPPRRAVQSAKHHRSYTDSEVPVRAKTAMGPRDKSVDTKDLSKRMLRLSFGKMPKSTDEPMLFYRRTLNGRSDKLYPNGEITLDRGPWRGASYDKINHKEHRHFVNLEGKLY</sequence>
<dbReference type="GO" id="GO:0036126">
    <property type="term" value="C:sperm flagellum"/>
    <property type="evidence" value="ECO:0007669"/>
    <property type="project" value="TreeGrafter"/>
</dbReference>
<evidence type="ECO:0000313" key="2">
    <source>
        <dbReference type="EnsemblMetazoa" id="XP_038063774.1"/>
    </source>
</evidence>
<keyword evidence="3" id="KW-1185">Reference proteome</keyword>
<dbReference type="RefSeq" id="XP_038063774.1">
    <property type="nucleotide sequence ID" value="XM_038207846.1"/>
</dbReference>
<protein>
    <submittedName>
        <fullName evidence="2">Uncharacterized protein</fullName>
    </submittedName>
</protein>
<dbReference type="Pfam" id="PF15120">
    <property type="entry name" value="SPACA9"/>
    <property type="match status" value="1"/>
</dbReference>
<dbReference type="PANTHER" id="PTHR32455">
    <property type="entry name" value="SPERM ACROSOME-ASSOCIATED PROTEIN 9"/>
    <property type="match status" value="1"/>
</dbReference>
<dbReference type="GO" id="GO:0097546">
    <property type="term" value="C:ciliary base"/>
    <property type="evidence" value="ECO:0007669"/>
    <property type="project" value="TreeGrafter"/>
</dbReference>
<dbReference type="OrthoDB" id="9999829at2759"/>
<name>A0A914AK35_PATMI</name>
<reference evidence="2" key="1">
    <citation type="submission" date="2022-11" db="UniProtKB">
        <authorList>
            <consortium name="EnsemblMetazoa"/>
        </authorList>
    </citation>
    <scope>IDENTIFICATION</scope>
</reference>
<feature type="compositionally biased region" description="Basic and acidic residues" evidence="1">
    <location>
        <begin position="157"/>
        <end position="184"/>
    </location>
</feature>